<dbReference type="PANTHER" id="PTHR31108:SF6">
    <property type="entry name" value="TUMOR PROTEIN P63-REGULATED GENE 1 PROTEIN"/>
    <property type="match status" value="1"/>
</dbReference>
<feature type="compositionally biased region" description="Acidic residues" evidence="1">
    <location>
        <begin position="1"/>
        <end position="18"/>
    </location>
</feature>
<dbReference type="AlphaFoldDB" id="A0A8C5F5I1"/>
<evidence type="ECO:0000256" key="1">
    <source>
        <dbReference type="SAM" id="MobiDB-lite"/>
    </source>
</evidence>
<reference evidence="2" key="1">
    <citation type="submission" date="2025-08" db="UniProtKB">
        <authorList>
            <consortium name="Ensembl"/>
        </authorList>
    </citation>
    <scope>IDENTIFICATION</scope>
</reference>
<accession>A0A8C5F5I1</accession>
<proteinExistence type="predicted"/>
<gene>
    <name evidence="2" type="primary">TPRG1</name>
    <name evidence="2" type="synonym">tprg1</name>
</gene>
<dbReference type="Proteomes" id="UP000694546">
    <property type="component" value="Chromosome 12"/>
</dbReference>
<evidence type="ECO:0000313" key="2">
    <source>
        <dbReference type="Ensembl" id="ENSGMOP00000006700.2"/>
    </source>
</evidence>
<sequence>MNVEDEGVSNVDLGDDKEELVSTLELGSNEKEGVSSLQLGEVKEEGVSTVDLGSNKEEGVSSLHLGEPISPESPSVDEGYQPGSPSMGSPEDEEAPPNSTPVSGPPLQAQAAGNRWVSALDQFKMKRFFVLRPGTLTQAIEDITALVDKDQDGAVQGLWLMAEREGDGVRVFWDRLREPSFASRWNPFTVDYPYMTFTDHPSISINMWYFRLVPEQVQDFRVQLKAGAEKALLEKPVPGKANGVLLLNQPLLIEAYVGLMAMVGNQNKLGYCLARGHIGL</sequence>
<reference evidence="2" key="2">
    <citation type="submission" date="2025-09" db="UniProtKB">
        <authorList>
            <consortium name="Ensembl"/>
        </authorList>
    </citation>
    <scope>IDENTIFICATION</scope>
</reference>
<dbReference type="GeneTree" id="ENSGT00390000001652"/>
<protein>
    <submittedName>
        <fullName evidence="2">Tumor protein p63 regulated 1</fullName>
    </submittedName>
</protein>
<evidence type="ECO:0000313" key="3">
    <source>
        <dbReference type="Proteomes" id="UP000694546"/>
    </source>
</evidence>
<organism evidence="2 3">
    <name type="scientific">Gadus morhua</name>
    <name type="common">Atlantic cod</name>
    <dbReference type="NCBI Taxonomy" id="8049"/>
    <lineage>
        <taxon>Eukaryota</taxon>
        <taxon>Metazoa</taxon>
        <taxon>Chordata</taxon>
        <taxon>Craniata</taxon>
        <taxon>Vertebrata</taxon>
        <taxon>Euteleostomi</taxon>
        <taxon>Actinopterygii</taxon>
        <taxon>Neopterygii</taxon>
        <taxon>Teleostei</taxon>
        <taxon>Neoteleostei</taxon>
        <taxon>Acanthomorphata</taxon>
        <taxon>Zeiogadaria</taxon>
        <taxon>Gadariae</taxon>
        <taxon>Gadiformes</taxon>
        <taxon>Gadoidei</taxon>
        <taxon>Gadidae</taxon>
        <taxon>Gadus</taxon>
    </lineage>
</organism>
<dbReference type="InterPro" id="IPR040242">
    <property type="entry name" value="TPRG1-like"/>
</dbReference>
<dbReference type="PANTHER" id="PTHR31108">
    <property type="entry name" value="TUMOR PROTEIN P63-REGULATED GENE 1-LIKE PROTEIN"/>
    <property type="match status" value="1"/>
</dbReference>
<dbReference type="Ensembl" id="ENSGMOT00000006893.2">
    <property type="protein sequence ID" value="ENSGMOP00000006700.2"/>
    <property type="gene ID" value="ENSGMOG00000006311.2"/>
</dbReference>
<dbReference type="GO" id="GO:0005737">
    <property type="term" value="C:cytoplasm"/>
    <property type="evidence" value="ECO:0007669"/>
    <property type="project" value="TreeGrafter"/>
</dbReference>
<feature type="region of interest" description="Disordered" evidence="1">
    <location>
        <begin position="1"/>
        <end position="110"/>
    </location>
</feature>
<name>A0A8C5F5I1_GADMO</name>
<keyword evidence="3" id="KW-1185">Reference proteome</keyword>